<feature type="domain" description="Rod shape-determining protein MreC beta-barrel core" evidence="8">
    <location>
        <begin position="120"/>
        <end position="265"/>
    </location>
</feature>
<feature type="coiled-coil region" evidence="6">
    <location>
        <begin position="67"/>
        <end position="94"/>
    </location>
</feature>
<dbReference type="NCBIfam" id="TIGR00219">
    <property type="entry name" value="mreC"/>
    <property type="match status" value="1"/>
</dbReference>
<evidence type="ECO:0000259" key="8">
    <source>
        <dbReference type="Pfam" id="PF04085"/>
    </source>
</evidence>
<dbReference type="Gene3D" id="2.40.10.340">
    <property type="entry name" value="Rod shape-determining protein MreC, domain 1"/>
    <property type="match status" value="1"/>
</dbReference>
<evidence type="ECO:0000313" key="9">
    <source>
        <dbReference type="EMBL" id="MBC8199829.1"/>
    </source>
</evidence>
<keyword evidence="7" id="KW-0812">Transmembrane</keyword>
<protein>
    <recommendedName>
        <fullName evidence="2 5">Cell shape-determining protein MreC</fullName>
    </recommendedName>
    <alternativeName>
        <fullName evidence="4 5">Cell shape protein MreC</fullName>
    </alternativeName>
</protein>
<dbReference type="PANTHER" id="PTHR34138">
    <property type="entry name" value="CELL SHAPE-DETERMINING PROTEIN MREC"/>
    <property type="match status" value="1"/>
</dbReference>
<dbReference type="GO" id="GO:0008360">
    <property type="term" value="P:regulation of cell shape"/>
    <property type="evidence" value="ECO:0007669"/>
    <property type="project" value="UniProtKB-KW"/>
</dbReference>
<dbReference type="Proteomes" id="UP000603545">
    <property type="component" value="Unassembled WGS sequence"/>
</dbReference>
<dbReference type="InterPro" id="IPR042177">
    <property type="entry name" value="Cell/Rod_1"/>
</dbReference>
<evidence type="ECO:0000313" key="10">
    <source>
        <dbReference type="Proteomes" id="UP000603545"/>
    </source>
</evidence>
<reference evidence="9 10" key="1">
    <citation type="submission" date="2020-08" db="EMBL/GenBank/DDBJ databases">
        <title>Bridging the membrane lipid divide: bacteria of the FCB group superphylum have the potential to synthesize archaeal ether lipids.</title>
        <authorList>
            <person name="Villanueva L."/>
            <person name="Von Meijenfeldt F.A.B."/>
            <person name="Westbye A.B."/>
            <person name="Yadav S."/>
            <person name="Hopmans E.C."/>
            <person name="Dutilh B.E."/>
            <person name="Sinninghe Damste J.S."/>
        </authorList>
    </citation>
    <scope>NUCLEOTIDE SEQUENCE [LARGE SCALE GENOMIC DNA]</scope>
    <source>
        <strain evidence="9">NIOZ-UU82</strain>
    </source>
</reference>
<dbReference type="PIRSF" id="PIRSF038471">
    <property type="entry name" value="MreC"/>
    <property type="match status" value="1"/>
</dbReference>
<comment type="caution">
    <text evidence="9">The sequence shown here is derived from an EMBL/GenBank/DDBJ whole genome shotgun (WGS) entry which is preliminary data.</text>
</comment>
<dbReference type="EMBL" id="JACNLL010000065">
    <property type="protein sequence ID" value="MBC8199829.1"/>
    <property type="molecule type" value="Genomic_DNA"/>
</dbReference>
<evidence type="ECO:0000256" key="7">
    <source>
        <dbReference type="SAM" id="Phobius"/>
    </source>
</evidence>
<feature type="transmembrane region" description="Helical" evidence="7">
    <location>
        <begin position="6"/>
        <end position="25"/>
    </location>
</feature>
<sequence length="277" mass="30962">MFSKKIVMIVGVIVLIAVNLIALSITGRRYHTHGPGQVAISLITPFQKITTRSISFIRDIWSHYFCLVTVKQENDKLKKALSRAIEKNNRFNETELFNLRLRKLLNFRKNMASQVLVAEVIGKDPSHWFKTIIIDKGKSDGIERGLPVLVPEGIVGQVIDASLHSSKVLLIIDQISAIDALVQRTRARGIVKGGSTGQCFFIYALRKHDIRVGDTIVSSGLDTVFPKGLRIGKVSEVIKRNFGIFQEVIVTPYVDFEKLEEVLVVLNAKPISDVSDQ</sequence>
<evidence type="ECO:0000256" key="5">
    <source>
        <dbReference type="PIRNR" id="PIRNR038471"/>
    </source>
</evidence>
<name>A0A8J6T8H8_9BACT</name>
<dbReference type="PANTHER" id="PTHR34138:SF1">
    <property type="entry name" value="CELL SHAPE-DETERMINING PROTEIN MREC"/>
    <property type="match status" value="1"/>
</dbReference>
<gene>
    <name evidence="9" type="primary">mreC</name>
    <name evidence="9" type="ORF">H8E80_07275</name>
</gene>
<dbReference type="InterPro" id="IPR055342">
    <property type="entry name" value="MreC_beta-barrel_core"/>
</dbReference>
<keyword evidence="7" id="KW-1133">Transmembrane helix</keyword>
<evidence type="ECO:0000256" key="2">
    <source>
        <dbReference type="ARBA" id="ARBA00013855"/>
    </source>
</evidence>
<comment type="similarity">
    <text evidence="1 5">Belongs to the MreC family.</text>
</comment>
<dbReference type="AlphaFoldDB" id="A0A8J6T8H8"/>
<evidence type="ECO:0000256" key="3">
    <source>
        <dbReference type="ARBA" id="ARBA00022960"/>
    </source>
</evidence>
<organism evidence="9 10">
    <name type="scientific">Candidatus Desulfaltia bathyphila</name>
    <dbReference type="NCBI Taxonomy" id="2841697"/>
    <lineage>
        <taxon>Bacteria</taxon>
        <taxon>Pseudomonadati</taxon>
        <taxon>Thermodesulfobacteriota</taxon>
        <taxon>Desulfobacteria</taxon>
        <taxon>Desulfobacterales</taxon>
        <taxon>Desulfobacterales incertae sedis</taxon>
        <taxon>Candidatus Desulfaltia</taxon>
    </lineage>
</organism>
<dbReference type="InterPro" id="IPR007221">
    <property type="entry name" value="MreC"/>
</dbReference>
<evidence type="ECO:0000256" key="1">
    <source>
        <dbReference type="ARBA" id="ARBA00009369"/>
    </source>
</evidence>
<dbReference type="Gene3D" id="2.40.10.350">
    <property type="entry name" value="Rod shape-determining protein MreC, domain 2"/>
    <property type="match status" value="1"/>
</dbReference>
<keyword evidence="6" id="KW-0175">Coiled coil</keyword>
<accession>A0A8J6T8H8</accession>
<comment type="function">
    <text evidence="5">Involved in formation and maintenance of cell shape.</text>
</comment>
<keyword evidence="3 5" id="KW-0133">Cell shape</keyword>
<keyword evidence="7" id="KW-0472">Membrane</keyword>
<proteinExistence type="inferred from homology"/>
<evidence type="ECO:0000256" key="6">
    <source>
        <dbReference type="SAM" id="Coils"/>
    </source>
</evidence>
<dbReference type="InterPro" id="IPR042175">
    <property type="entry name" value="Cell/Rod_MreC_2"/>
</dbReference>
<dbReference type="GO" id="GO:0005886">
    <property type="term" value="C:plasma membrane"/>
    <property type="evidence" value="ECO:0007669"/>
    <property type="project" value="TreeGrafter"/>
</dbReference>
<evidence type="ECO:0000256" key="4">
    <source>
        <dbReference type="ARBA" id="ARBA00032089"/>
    </source>
</evidence>
<dbReference type="Pfam" id="PF04085">
    <property type="entry name" value="MreC"/>
    <property type="match status" value="1"/>
</dbReference>